<name>A0ACD1E717_9MICO</name>
<sequence>MHHSRRRSVAALVAVVAGTVALTGCSSHEDAVPEDHGQQWMSQMSADLAGDFGGGGGRLTLGDDTPGKATASIALEQDLEGPYDVLAVCRSTKTVHLSVRAFTTSPDGSGASLDAEEGLGAADIHCGATTRVPIDVPKGRDGIAIDASTSDRSGRALFDSFIVARGDKA</sequence>
<evidence type="ECO:0000313" key="1">
    <source>
        <dbReference type="EMBL" id="QWS34598.1"/>
    </source>
</evidence>
<proteinExistence type="predicted"/>
<organism evidence="1 2">
    <name type="scientific">Curtobacterium aetherium</name>
    <dbReference type="NCBI Taxonomy" id="2841594"/>
    <lineage>
        <taxon>Bacteria</taxon>
        <taxon>Bacillati</taxon>
        <taxon>Actinomycetota</taxon>
        <taxon>Actinomycetes</taxon>
        <taxon>Micrococcales</taxon>
        <taxon>Microbacteriaceae</taxon>
        <taxon>Curtobacterium</taxon>
    </lineage>
</organism>
<gene>
    <name evidence="1" type="ORF">KM842_05490</name>
</gene>
<protein>
    <submittedName>
        <fullName evidence="1">Uncharacterized protein</fullName>
    </submittedName>
</protein>
<accession>A0ACD1E717</accession>
<reference evidence="1" key="1">
    <citation type="submission" date="2021-06" db="EMBL/GenBank/DDBJ databases">
        <authorList>
            <person name="Ellington A.J."/>
            <person name="Bryan N.C."/>
            <person name="Christner B.C."/>
            <person name="Reisch C.R."/>
        </authorList>
    </citation>
    <scope>NUCLEOTIDE SEQUENCE</scope>
    <source>
        <strain evidence="1">L6-1</strain>
    </source>
</reference>
<dbReference type="EMBL" id="CP076544">
    <property type="protein sequence ID" value="QWS34598.1"/>
    <property type="molecule type" value="Genomic_DNA"/>
</dbReference>
<dbReference type="Proteomes" id="UP000681794">
    <property type="component" value="Chromosome"/>
</dbReference>
<evidence type="ECO:0000313" key="2">
    <source>
        <dbReference type="Proteomes" id="UP000681794"/>
    </source>
</evidence>
<keyword evidence="2" id="KW-1185">Reference proteome</keyword>